<feature type="active site" description="Phosphocysteine intermediate; for EIIB activity" evidence="11">
    <location>
        <position position="26"/>
    </location>
</feature>
<feature type="transmembrane region" description="Helical" evidence="13">
    <location>
        <begin position="123"/>
        <end position="145"/>
    </location>
</feature>
<dbReference type="SUPFAM" id="SSF55604">
    <property type="entry name" value="Glucose permease domain IIB"/>
    <property type="match status" value="1"/>
</dbReference>
<proteinExistence type="predicted"/>
<evidence type="ECO:0000256" key="10">
    <source>
        <dbReference type="ARBA" id="ARBA00023136"/>
    </source>
</evidence>
<dbReference type="CDD" id="cd00212">
    <property type="entry name" value="PTS_IIB_glc"/>
    <property type="match status" value="1"/>
</dbReference>
<evidence type="ECO:0000256" key="8">
    <source>
        <dbReference type="ARBA" id="ARBA00022777"/>
    </source>
</evidence>
<feature type="domain" description="PTS EIIA type-1" evidence="14">
    <location>
        <begin position="513"/>
        <end position="617"/>
    </location>
</feature>
<feature type="domain" description="PTS EIIC type-1" evidence="16">
    <location>
        <begin position="118"/>
        <end position="474"/>
    </location>
</feature>
<feature type="region of interest" description="Disordered" evidence="12">
    <location>
        <begin position="473"/>
        <end position="501"/>
    </location>
</feature>
<organism evidence="17 18">
    <name type="scientific">Lentibacillus amyloliquefaciens</name>
    <dbReference type="NCBI Taxonomy" id="1472767"/>
    <lineage>
        <taxon>Bacteria</taxon>
        <taxon>Bacillati</taxon>
        <taxon>Bacillota</taxon>
        <taxon>Bacilli</taxon>
        <taxon>Bacillales</taxon>
        <taxon>Bacillaceae</taxon>
        <taxon>Lentibacillus</taxon>
    </lineage>
</organism>
<dbReference type="GO" id="GO:0009401">
    <property type="term" value="P:phosphoenolpyruvate-dependent sugar phosphotransferase system"/>
    <property type="evidence" value="ECO:0007669"/>
    <property type="project" value="UniProtKB-KW"/>
</dbReference>
<keyword evidence="2" id="KW-0813">Transport</keyword>
<feature type="transmembrane region" description="Helical" evidence="13">
    <location>
        <begin position="165"/>
        <end position="183"/>
    </location>
</feature>
<dbReference type="Proteomes" id="UP000050331">
    <property type="component" value="Chromosome"/>
</dbReference>
<evidence type="ECO:0000256" key="12">
    <source>
        <dbReference type="SAM" id="MobiDB-lite"/>
    </source>
</evidence>
<evidence type="ECO:0000313" key="17">
    <source>
        <dbReference type="EMBL" id="ALX50146.1"/>
    </source>
</evidence>
<feature type="domain" description="PTS EIIB type-1" evidence="15">
    <location>
        <begin position="4"/>
        <end position="86"/>
    </location>
</feature>
<keyword evidence="4" id="KW-0762">Sugar transport</keyword>
<evidence type="ECO:0000256" key="13">
    <source>
        <dbReference type="SAM" id="Phobius"/>
    </source>
</evidence>
<dbReference type="InterPro" id="IPR011055">
    <property type="entry name" value="Dup_hybrid_motif"/>
</dbReference>
<keyword evidence="10 13" id="KW-0472">Membrane</keyword>
<keyword evidence="5" id="KW-0808">Transferase</keyword>
<dbReference type="Gene3D" id="3.30.1360.60">
    <property type="entry name" value="Glucose permease domain IIB"/>
    <property type="match status" value="1"/>
</dbReference>
<sequence>MNNKELAQIIVKNLGGEGNIASLTNCITRLRINLKSRNNVDLEAIKGYDEVLSVIDQGTIQIVLGPGKVTKVANEIHESTRINVDVEGEDDASEFDLAGDTKASYKAKQTSSFQQLFRHIGNIFVPIVPGLVASGLMLGIANLILNMADADMINEAVLESDWYMLLQSIGGLLFGSLGVFVGINTAREFGGTMVLGGIAGLLIYAPVLGDIGTLSLFGLDLSVSSGLGGLLGVIVAAYLFTKIEKFIRNHVPDSLDLILTPLITVMVGSLATIVVIQPIAGILMDGITWFLVDGMLEAGGVIGGFILSATFLPLVTVGMHQGLIPVHLELIEQFGSTTLLPILAMAGGGQVGAMIAIYLKTKSKRLKNTVASVTPVGFLGIGEPLIYGVTLPLGRPFITASLGAGFGGAFLSLSSVGAITVGPSGIVMIPLIADNNYLLYIIGLVISYIGGFILTYLFGFKEEMVYKLYGETPSQTSTNQPKQEAAASRQDGDETHIKSPLTGELRPLNELTDEVFANELVGKGIAIYPTEGKLYAPAAGTVSTVYPTGHAVGITSDNGAEILLHIGLDTVDIKEKVFELHVSQDDEVKAGQLLCTFDIEAIKNKGFNIASPVVITNSNNYEAITPVDAKHVEAGSKLLEVK</sequence>
<evidence type="ECO:0000313" key="18">
    <source>
        <dbReference type="Proteomes" id="UP000050331"/>
    </source>
</evidence>
<feature type="transmembrane region" description="Helical" evidence="13">
    <location>
        <begin position="406"/>
        <end position="431"/>
    </location>
</feature>
<dbReference type="GO" id="GO:0016301">
    <property type="term" value="F:kinase activity"/>
    <property type="evidence" value="ECO:0007669"/>
    <property type="project" value="UniProtKB-KW"/>
</dbReference>
<dbReference type="Gene3D" id="2.70.70.10">
    <property type="entry name" value="Glucose Permease (Domain IIA)"/>
    <property type="match status" value="1"/>
</dbReference>
<dbReference type="AlphaFoldDB" id="A0A0U3WB08"/>
<feature type="transmembrane region" description="Helical" evidence="13">
    <location>
        <begin position="262"/>
        <end position="292"/>
    </location>
</feature>
<dbReference type="InterPro" id="IPR050558">
    <property type="entry name" value="PTS_Sugar-Specific_Components"/>
</dbReference>
<dbReference type="RefSeq" id="WP_068447347.1">
    <property type="nucleotide sequence ID" value="NZ_CP013862.1"/>
</dbReference>
<keyword evidence="7 13" id="KW-0812">Transmembrane</keyword>
<dbReference type="FunFam" id="2.70.70.10:FF:000001">
    <property type="entry name" value="PTS system glucose-specific IIA component"/>
    <property type="match status" value="1"/>
</dbReference>
<evidence type="ECO:0000259" key="15">
    <source>
        <dbReference type="PROSITE" id="PS51098"/>
    </source>
</evidence>
<feature type="transmembrane region" description="Helical" evidence="13">
    <location>
        <begin position="437"/>
        <end position="458"/>
    </location>
</feature>
<dbReference type="SUPFAM" id="SSF51261">
    <property type="entry name" value="Duplicated hybrid motif"/>
    <property type="match status" value="1"/>
</dbReference>
<keyword evidence="8" id="KW-0418">Kinase</keyword>
<accession>A0A0U3WB08</accession>
<feature type="compositionally biased region" description="Polar residues" evidence="12">
    <location>
        <begin position="473"/>
        <end position="482"/>
    </location>
</feature>
<keyword evidence="18" id="KW-1185">Reference proteome</keyword>
<dbReference type="PROSITE" id="PS51098">
    <property type="entry name" value="PTS_EIIB_TYPE_1"/>
    <property type="match status" value="1"/>
</dbReference>
<dbReference type="GO" id="GO:0005886">
    <property type="term" value="C:plasma membrane"/>
    <property type="evidence" value="ECO:0007669"/>
    <property type="project" value="UniProtKB-SubCell"/>
</dbReference>
<protein>
    <submittedName>
        <fullName evidence="17">PTS beta-glucoside transporter subunit EIIBCA</fullName>
    </submittedName>
</protein>
<evidence type="ECO:0000256" key="9">
    <source>
        <dbReference type="ARBA" id="ARBA00022989"/>
    </source>
</evidence>
<dbReference type="InterPro" id="IPR001127">
    <property type="entry name" value="PTS_EIIA_1_perm"/>
</dbReference>
<dbReference type="NCBIfam" id="TIGR00830">
    <property type="entry name" value="PTBA"/>
    <property type="match status" value="1"/>
</dbReference>
<dbReference type="InterPro" id="IPR013013">
    <property type="entry name" value="PTS_EIIC_1"/>
</dbReference>
<evidence type="ECO:0000256" key="6">
    <source>
        <dbReference type="ARBA" id="ARBA00022683"/>
    </source>
</evidence>
<evidence type="ECO:0000256" key="5">
    <source>
        <dbReference type="ARBA" id="ARBA00022679"/>
    </source>
</evidence>
<evidence type="ECO:0000256" key="4">
    <source>
        <dbReference type="ARBA" id="ARBA00022597"/>
    </source>
</evidence>
<dbReference type="InterPro" id="IPR018113">
    <property type="entry name" value="PTrfase_EIIB_Cys"/>
</dbReference>
<evidence type="ECO:0000256" key="1">
    <source>
        <dbReference type="ARBA" id="ARBA00004651"/>
    </source>
</evidence>
<dbReference type="Pfam" id="PF02378">
    <property type="entry name" value="PTS_EIIC"/>
    <property type="match status" value="1"/>
</dbReference>
<feature type="transmembrane region" description="Helical" evidence="13">
    <location>
        <begin position="338"/>
        <end position="359"/>
    </location>
</feature>
<feature type="transmembrane region" description="Helical" evidence="13">
    <location>
        <begin position="371"/>
        <end position="394"/>
    </location>
</feature>
<feature type="transmembrane region" description="Helical" evidence="13">
    <location>
        <begin position="298"/>
        <end position="317"/>
    </location>
</feature>
<feature type="transmembrane region" description="Helical" evidence="13">
    <location>
        <begin position="221"/>
        <end position="241"/>
    </location>
</feature>
<dbReference type="Pfam" id="PF00358">
    <property type="entry name" value="PTS_EIIA_1"/>
    <property type="match status" value="1"/>
</dbReference>
<evidence type="ECO:0000256" key="11">
    <source>
        <dbReference type="PROSITE-ProRule" id="PRU00421"/>
    </source>
</evidence>
<dbReference type="PANTHER" id="PTHR30175">
    <property type="entry name" value="PHOSPHOTRANSFERASE SYSTEM TRANSPORT PROTEIN"/>
    <property type="match status" value="1"/>
</dbReference>
<dbReference type="PROSITE" id="PS51093">
    <property type="entry name" value="PTS_EIIA_TYPE_1"/>
    <property type="match status" value="1"/>
</dbReference>
<dbReference type="GO" id="GO:0008982">
    <property type="term" value="F:protein-N(PI)-phosphohistidine-sugar phosphotransferase activity"/>
    <property type="evidence" value="ECO:0007669"/>
    <property type="project" value="InterPro"/>
</dbReference>
<feature type="transmembrane region" description="Helical" evidence="13">
    <location>
        <begin position="190"/>
        <end position="209"/>
    </location>
</feature>
<keyword evidence="3" id="KW-1003">Cell membrane</keyword>
<dbReference type="InterPro" id="IPR001996">
    <property type="entry name" value="PTS_IIB_1"/>
</dbReference>
<evidence type="ECO:0000259" key="14">
    <source>
        <dbReference type="PROSITE" id="PS51093"/>
    </source>
</evidence>
<gene>
    <name evidence="17" type="ORF">AOX59_17110</name>
</gene>
<reference evidence="17 18" key="1">
    <citation type="submission" date="2016-01" db="EMBL/GenBank/DDBJ databases">
        <title>Complete genome sequence of strain Lentibacillus amyloliquefaciens LAM0015T isolated from saline sediment.</title>
        <authorList>
            <person name="Wang J.-L."/>
            <person name="He M.-X."/>
        </authorList>
    </citation>
    <scope>NUCLEOTIDE SEQUENCE [LARGE SCALE GENOMIC DNA]</scope>
    <source>
        <strain evidence="17 18">LAM0015</strain>
    </source>
</reference>
<dbReference type="EMBL" id="CP013862">
    <property type="protein sequence ID" value="ALX50146.1"/>
    <property type="molecule type" value="Genomic_DNA"/>
</dbReference>
<dbReference type="OrthoDB" id="9769191at2"/>
<evidence type="ECO:0000256" key="3">
    <source>
        <dbReference type="ARBA" id="ARBA00022475"/>
    </source>
</evidence>
<dbReference type="InterPro" id="IPR003352">
    <property type="entry name" value="PTS_EIIC"/>
</dbReference>
<keyword evidence="9 13" id="KW-1133">Transmembrane helix</keyword>
<dbReference type="PROSITE" id="PS51103">
    <property type="entry name" value="PTS_EIIC_TYPE_1"/>
    <property type="match status" value="1"/>
</dbReference>
<dbReference type="KEGG" id="lao:AOX59_17110"/>
<dbReference type="PANTHER" id="PTHR30175:SF3">
    <property type="entry name" value="PTS SYSTEM N-ACETYLMURAMIC ACID-SPECIFIC EIIBC COMPONENT"/>
    <property type="match status" value="1"/>
</dbReference>
<dbReference type="InterPro" id="IPR036878">
    <property type="entry name" value="Glu_permease_IIB"/>
</dbReference>
<dbReference type="STRING" id="1472767.AOX59_17110"/>
<name>A0A0U3WB08_9BACI</name>
<keyword evidence="6" id="KW-0598">Phosphotransferase system</keyword>
<evidence type="ECO:0000256" key="7">
    <source>
        <dbReference type="ARBA" id="ARBA00022692"/>
    </source>
</evidence>
<comment type="subcellular location">
    <subcellularLocation>
        <location evidence="1">Cell membrane</location>
        <topology evidence="1">Multi-pass membrane protein</topology>
    </subcellularLocation>
</comment>
<dbReference type="PROSITE" id="PS00371">
    <property type="entry name" value="PTS_EIIA_TYPE_1_HIS"/>
    <property type="match status" value="1"/>
</dbReference>
<dbReference type="GO" id="GO:0090588">
    <property type="term" value="F:protein-phosphocysteine-N-acetylmuramate phosphotransferase system transporter activity"/>
    <property type="evidence" value="ECO:0007669"/>
    <property type="project" value="TreeGrafter"/>
</dbReference>
<evidence type="ECO:0000256" key="2">
    <source>
        <dbReference type="ARBA" id="ARBA00022448"/>
    </source>
</evidence>
<evidence type="ECO:0000259" key="16">
    <source>
        <dbReference type="PROSITE" id="PS51103"/>
    </source>
</evidence>
<dbReference type="Pfam" id="PF00367">
    <property type="entry name" value="PTS_EIIB"/>
    <property type="match status" value="1"/>
</dbReference>